<dbReference type="Gene3D" id="3.40.50.150">
    <property type="entry name" value="Vaccinia Virus protein VP39"/>
    <property type="match status" value="1"/>
</dbReference>
<dbReference type="CDD" id="cd02440">
    <property type="entry name" value="AdoMet_MTases"/>
    <property type="match status" value="1"/>
</dbReference>
<comment type="caution">
    <text evidence="3">The sequence shown here is derived from an EMBL/GenBank/DDBJ whole genome shotgun (WGS) entry which is preliminary data.</text>
</comment>
<proteinExistence type="predicted"/>
<reference evidence="3 4" key="1">
    <citation type="submission" date="2023-01" db="EMBL/GenBank/DDBJ databases">
        <title>Novel species of the genus Vogesella isolated from rivers.</title>
        <authorList>
            <person name="Lu H."/>
        </authorList>
    </citation>
    <scope>NUCLEOTIDE SEQUENCE [LARGE SCALE GENOMIC DNA]</scope>
    <source>
        <strain evidence="3 4">DC21W</strain>
    </source>
</reference>
<evidence type="ECO:0000256" key="1">
    <source>
        <dbReference type="ARBA" id="ARBA00022679"/>
    </source>
</evidence>
<dbReference type="GO" id="GO:0032259">
    <property type="term" value="P:methylation"/>
    <property type="evidence" value="ECO:0007669"/>
    <property type="project" value="UniProtKB-KW"/>
</dbReference>
<dbReference type="EMBL" id="JAQQLF010000006">
    <property type="protein sequence ID" value="MDC7716764.1"/>
    <property type="molecule type" value="Genomic_DNA"/>
</dbReference>
<evidence type="ECO:0000313" key="3">
    <source>
        <dbReference type="EMBL" id="MDC7716764.1"/>
    </source>
</evidence>
<dbReference type="GO" id="GO:0008168">
    <property type="term" value="F:methyltransferase activity"/>
    <property type="evidence" value="ECO:0007669"/>
    <property type="project" value="UniProtKB-KW"/>
</dbReference>
<name>A0ABT5IYS4_9NEIS</name>
<evidence type="ECO:0000313" key="4">
    <source>
        <dbReference type="Proteomes" id="UP001219956"/>
    </source>
</evidence>
<dbReference type="SUPFAM" id="SSF53335">
    <property type="entry name" value="S-adenosyl-L-methionine-dependent methyltransferases"/>
    <property type="match status" value="1"/>
</dbReference>
<feature type="domain" description="Methyltransferase" evidence="2">
    <location>
        <begin position="40"/>
        <end position="132"/>
    </location>
</feature>
<protein>
    <submittedName>
        <fullName evidence="3">Class I SAM-dependent methyltransferase</fullName>
    </submittedName>
</protein>
<dbReference type="Pfam" id="PF13649">
    <property type="entry name" value="Methyltransf_25"/>
    <property type="match status" value="1"/>
</dbReference>
<dbReference type="InterPro" id="IPR029063">
    <property type="entry name" value="SAM-dependent_MTases_sf"/>
</dbReference>
<organism evidence="3 4">
    <name type="scientific">Vogesella aquatica</name>
    <dbReference type="NCBI Taxonomy" id="2984206"/>
    <lineage>
        <taxon>Bacteria</taxon>
        <taxon>Pseudomonadati</taxon>
        <taxon>Pseudomonadota</taxon>
        <taxon>Betaproteobacteria</taxon>
        <taxon>Neisseriales</taxon>
        <taxon>Chromobacteriaceae</taxon>
        <taxon>Vogesella</taxon>
    </lineage>
</organism>
<dbReference type="PANTHER" id="PTHR43861">
    <property type="entry name" value="TRANS-ACONITATE 2-METHYLTRANSFERASE-RELATED"/>
    <property type="match status" value="1"/>
</dbReference>
<sequence length="207" mass="21960">MSQAALFWNPRFAGEQYAYGNAPNDFLKEQAPRLAAGSRVLSLGEGEGRNAVYLAALGHKLTAVDAAHTGLIKLLQRAAQHNLDMTATLADLADYPIAPGSWDAIVSIFCHLPPGLRRQVLAGCVAGLAPGGLFILEGYTPRQLGFGTGGPKDPELLLEPDALRQELAGLELLHLAEVQREVIEGSLHTGMAAVLQIVARKPGPTRA</sequence>
<evidence type="ECO:0000259" key="2">
    <source>
        <dbReference type="Pfam" id="PF13649"/>
    </source>
</evidence>
<dbReference type="PANTHER" id="PTHR43861:SF3">
    <property type="entry name" value="PUTATIVE (AFU_ORTHOLOGUE AFUA_2G14390)-RELATED"/>
    <property type="match status" value="1"/>
</dbReference>
<gene>
    <name evidence="3" type="ORF">PQU95_05985</name>
</gene>
<dbReference type="InterPro" id="IPR041698">
    <property type="entry name" value="Methyltransf_25"/>
</dbReference>
<keyword evidence="3" id="KW-0489">Methyltransferase</keyword>
<keyword evidence="1" id="KW-0808">Transferase</keyword>
<keyword evidence="4" id="KW-1185">Reference proteome</keyword>
<dbReference type="Proteomes" id="UP001219956">
    <property type="component" value="Unassembled WGS sequence"/>
</dbReference>
<accession>A0ABT5IYS4</accession>
<dbReference type="RefSeq" id="WP_272751155.1">
    <property type="nucleotide sequence ID" value="NZ_JAQQLF010000006.1"/>
</dbReference>